<evidence type="ECO:0000313" key="1">
    <source>
        <dbReference type="EMBL" id="SVB00035.1"/>
    </source>
</evidence>
<accession>A0A382AEP1</accession>
<name>A0A382AEP1_9ZZZZ</name>
<dbReference type="EMBL" id="UINC01025094">
    <property type="protein sequence ID" value="SVB00035.1"/>
    <property type="molecule type" value="Genomic_DNA"/>
</dbReference>
<protein>
    <submittedName>
        <fullName evidence="1">Uncharacterized protein</fullName>
    </submittedName>
</protein>
<reference evidence="1" key="1">
    <citation type="submission" date="2018-05" db="EMBL/GenBank/DDBJ databases">
        <authorList>
            <person name="Lanie J.A."/>
            <person name="Ng W.-L."/>
            <person name="Kazmierczak K.M."/>
            <person name="Andrzejewski T.M."/>
            <person name="Davidsen T.M."/>
            <person name="Wayne K.J."/>
            <person name="Tettelin H."/>
            <person name="Glass J.I."/>
            <person name="Rusch D."/>
            <person name="Podicherti R."/>
            <person name="Tsui H.-C.T."/>
            <person name="Winkler M.E."/>
        </authorList>
    </citation>
    <scope>NUCLEOTIDE SEQUENCE</scope>
</reference>
<proteinExistence type="predicted"/>
<dbReference type="AlphaFoldDB" id="A0A382AEP1"/>
<sequence>MDLSSLSSDDQAPAFIANSTVVLARTAVDVMTMSGISSNSARYFPIRLAAFIPRFANGRS</sequence>
<gene>
    <name evidence="1" type="ORF">METZ01_LOCUS152889</name>
</gene>
<organism evidence="1">
    <name type="scientific">marine metagenome</name>
    <dbReference type="NCBI Taxonomy" id="408172"/>
    <lineage>
        <taxon>unclassified sequences</taxon>
        <taxon>metagenomes</taxon>
        <taxon>ecological metagenomes</taxon>
    </lineage>
</organism>